<accession>A0A3D8QG31</accession>
<feature type="compositionally biased region" description="Pro residues" evidence="2">
    <location>
        <begin position="59"/>
        <end position="68"/>
    </location>
</feature>
<dbReference type="STRING" id="1849047.A0A3D8QG31"/>
<feature type="compositionally biased region" description="Low complexity" evidence="2">
    <location>
        <begin position="207"/>
        <end position="230"/>
    </location>
</feature>
<evidence type="ECO:0000256" key="1">
    <source>
        <dbReference type="PROSITE-ProRule" id="PRU00042"/>
    </source>
</evidence>
<proteinExistence type="predicted"/>
<reference evidence="4 5" key="1">
    <citation type="journal article" date="2018" name="IMA Fungus">
        <title>IMA Genome-F 9: Draft genome sequence of Annulohypoxylon stygium, Aspergillus mulundensis, Berkeleyomyces basicola (syn. Thielaviopsis basicola), Ceratocystis smalleyi, two Cercospora beticola strains, Coleophoma cylindrospora, Fusarium fracticaudum, Phialophora cf. hyalina, and Morchella septimelata.</title>
        <authorList>
            <person name="Wingfield B.D."/>
            <person name="Bills G.F."/>
            <person name="Dong Y."/>
            <person name="Huang W."/>
            <person name="Nel W.J."/>
            <person name="Swalarsk-Parry B.S."/>
            <person name="Vaghefi N."/>
            <person name="Wilken P.M."/>
            <person name="An Z."/>
            <person name="de Beer Z.W."/>
            <person name="De Vos L."/>
            <person name="Chen L."/>
            <person name="Duong T.A."/>
            <person name="Gao Y."/>
            <person name="Hammerbacher A."/>
            <person name="Kikkert J.R."/>
            <person name="Li Y."/>
            <person name="Li H."/>
            <person name="Li K."/>
            <person name="Li Q."/>
            <person name="Liu X."/>
            <person name="Ma X."/>
            <person name="Naidoo K."/>
            <person name="Pethybridge S.J."/>
            <person name="Sun J."/>
            <person name="Steenkamp E.T."/>
            <person name="van der Nest M.A."/>
            <person name="van Wyk S."/>
            <person name="Wingfield M.J."/>
            <person name="Xiong C."/>
            <person name="Yue Q."/>
            <person name="Zhang X."/>
        </authorList>
    </citation>
    <scope>NUCLEOTIDE SEQUENCE [LARGE SCALE GENOMIC DNA]</scope>
    <source>
        <strain evidence="4 5">BP6252</strain>
    </source>
</reference>
<feature type="compositionally biased region" description="Basic and acidic residues" evidence="2">
    <location>
        <begin position="167"/>
        <end position="182"/>
    </location>
</feature>
<keyword evidence="1" id="KW-0862">Zinc</keyword>
<keyword evidence="1" id="KW-0863">Zinc-finger</keyword>
<evidence type="ECO:0000313" key="5">
    <source>
        <dbReference type="Proteomes" id="UP000256645"/>
    </source>
</evidence>
<feature type="compositionally biased region" description="Basic and acidic residues" evidence="2">
    <location>
        <begin position="119"/>
        <end position="129"/>
    </location>
</feature>
<feature type="region of interest" description="Disordered" evidence="2">
    <location>
        <begin position="443"/>
        <end position="462"/>
    </location>
</feature>
<dbReference type="InterPro" id="IPR057026">
    <property type="entry name" value="Znf-C2H2_ascomycetes"/>
</dbReference>
<feature type="region of interest" description="Disordered" evidence="2">
    <location>
        <begin position="151"/>
        <end position="428"/>
    </location>
</feature>
<dbReference type="PROSITE" id="PS50157">
    <property type="entry name" value="ZINC_FINGER_C2H2_2"/>
    <property type="match status" value="1"/>
</dbReference>
<dbReference type="InterPro" id="IPR013087">
    <property type="entry name" value="Znf_C2H2_type"/>
</dbReference>
<comment type="caution">
    <text evidence="4">The sequence shown here is derived from an EMBL/GenBank/DDBJ whole genome shotgun (WGS) entry which is preliminary data.</text>
</comment>
<feature type="compositionally biased region" description="Low complexity" evidence="2">
    <location>
        <begin position="402"/>
        <end position="426"/>
    </location>
</feature>
<feature type="compositionally biased region" description="Basic and acidic residues" evidence="2">
    <location>
        <begin position="372"/>
        <end position="383"/>
    </location>
</feature>
<organism evidence="4 5">
    <name type="scientific">Coleophoma cylindrospora</name>
    <dbReference type="NCBI Taxonomy" id="1849047"/>
    <lineage>
        <taxon>Eukaryota</taxon>
        <taxon>Fungi</taxon>
        <taxon>Dikarya</taxon>
        <taxon>Ascomycota</taxon>
        <taxon>Pezizomycotina</taxon>
        <taxon>Leotiomycetes</taxon>
        <taxon>Helotiales</taxon>
        <taxon>Dermateaceae</taxon>
        <taxon>Coleophoma</taxon>
    </lineage>
</organism>
<keyword evidence="1" id="KW-0479">Metal-binding</keyword>
<sequence>MDIPHRGQRPSMSLPEIYVHESHPNERYHRASSRSSSHHSVTSPGLSSVPMSIPNAREPVPPPLPPPKHIADLADSRRNGPDIAWQWGNSVEGDDWGRAASSVPPGSSLYGSFTGRGHSLADEHPDARRGSSVSTVKSISGVVDTRDNYPRIDEGYASLSGSSIGSKMHDTRGFQSSVHDRFQSNAQAYDKSLLQKLDSRRGSEDVTTPSRSFSKFTFSSSASDASPTSRIALEHRHPTLKPLSLPINTRRPGPEDPMARWGNAETPLSAVSPGNTYPRFGNSGPFDYRSPNDTASDLDRSPHQYARRSASMMSMCDDASSVTSRSREGYERSPETDGDFQTEETGLTRLQIDDYSSRDAYSPGSAAGQKRRASEDPPREDGSSLHTVGSASDLFRRRESGSRSSPSPRYHSTSGSISSTASGPRSNSYVSTMSLAASSITSMGSYGRVSPGGISPGASDMGMGPDSPYVTSMSLNPSPRGSISRTNHTRALSADTRPLMTSRKLSEGIGHVKHNSAPKMHGVFICECCPKKPKKFDTQEDLIAHEQEKQYECAYCHNRFKNKNEAERHQNSLHLRKNSWSCAALSGYEAAFHPSPLRPNEADTCGYCGEEFLRCGLSSPSTPQILVATNQDWEIRIGHLQEEHKFGECNQAKKFFRADHFRQHLKHSHAGTSGKWTNMLENSCMKDEPLPEPISRPERSGIGMSRLNKTLGGPGPVSPGGMGPRVGRIEEEEIL</sequence>
<feature type="compositionally biased region" description="Gly residues" evidence="2">
    <location>
        <begin position="712"/>
        <end position="724"/>
    </location>
</feature>
<evidence type="ECO:0000313" key="4">
    <source>
        <dbReference type="EMBL" id="RDW60793.1"/>
    </source>
</evidence>
<feature type="domain" description="C2H2-type" evidence="3">
    <location>
        <begin position="551"/>
        <end position="579"/>
    </location>
</feature>
<dbReference type="Proteomes" id="UP000256645">
    <property type="component" value="Unassembled WGS sequence"/>
</dbReference>
<feature type="compositionally biased region" description="Low complexity" evidence="2">
    <location>
        <begin position="307"/>
        <end position="321"/>
    </location>
</feature>
<feature type="compositionally biased region" description="Basic and acidic residues" evidence="2">
    <location>
        <begin position="18"/>
        <end position="29"/>
    </location>
</feature>
<feature type="region of interest" description="Disordered" evidence="2">
    <location>
        <begin position="707"/>
        <end position="735"/>
    </location>
</feature>
<feature type="region of interest" description="Disordered" evidence="2">
    <location>
        <begin position="1"/>
        <end position="138"/>
    </location>
</feature>
<dbReference type="Pfam" id="PF24537">
    <property type="entry name" value="zf-C2H2_fungi"/>
    <property type="match status" value="1"/>
</dbReference>
<name>A0A3D8QG31_9HELO</name>
<evidence type="ECO:0000259" key="3">
    <source>
        <dbReference type="PROSITE" id="PS50157"/>
    </source>
</evidence>
<dbReference type="EMBL" id="PDLM01000015">
    <property type="protein sequence ID" value="RDW60793.1"/>
    <property type="molecule type" value="Genomic_DNA"/>
</dbReference>
<keyword evidence="5" id="KW-1185">Reference proteome</keyword>
<feature type="compositionally biased region" description="Basic and acidic residues" evidence="2">
    <location>
        <begin position="69"/>
        <end position="80"/>
    </location>
</feature>
<dbReference type="OrthoDB" id="3524154at2759"/>
<protein>
    <recommendedName>
        <fullName evidence="3">C2H2-type domain-containing protein</fullName>
    </recommendedName>
</protein>
<dbReference type="GO" id="GO:0008270">
    <property type="term" value="F:zinc ion binding"/>
    <property type="evidence" value="ECO:0007669"/>
    <property type="project" value="UniProtKB-KW"/>
</dbReference>
<evidence type="ECO:0000256" key="2">
    <source>
        <dbReference type="SAM" id="MobiDB-lite"/>
    </source>
</evidence>
<gene>
    <name evidence="4" type="ORF">BP6252_12176</name>
</gene>
<feature type="compositionally biased region" description="Low complexity" evidence="2">
    <location>
        <begin position="33"/>
        <end position="48"/>
    </location>
</feature>
<feature type="compositionally biased region" description="Basic and acidic residues" evidence="2">
    <location>
        <begin position="325"/>
        <end position="335"/>
    </location>
</feature>
<dbReference type="AlphaFoldDB" id="A0A3D8QG31"/>
<dbReference type="PROSITE" id="PS00028">
    <property type="entry name" value="ZINC_FINGER_C2H2_1"/>
    <property type="match status" value="1"/>
</dbReference>